<organism evidence="2 3">
    <name type="scientific">Caenorhabditis auriculariae</name>
    <dbReference type="NCBI Taxonomy" id="2777116"/>
    <lineage>
        <taxon>Eukaryota</taxon>
        <taxon>Metazoa</taxon>
        <taxon>Ecdysozoa</taxon>
        <taxon>Nematoda</taxon>
        <taxon>Chromadorea</taxon>
        <taxon>Rhabditida</taxon>
        <taxon>Rhabditina</taxon>
        <taxon>Rhabditomorpha</taxon>
        <taxon>Rhabditoidea</taxon>
        <taxon>Rhabditidae</taxon>
        <taxon>Peloderinae</taxon>
        <taxon>Caenorhabditis</taxon>
    </lineage>
</organism>
<dbReference type="OrthoDB" id="252020at2759"/>
<dbReference type="Proteomes" id="UP000835052">
    <property type="component" value="Unassembled WGS sequence"/>
</dbReference>
<evidence type="ECO:0000313" key="2">
    <source>
        <dbReference type="EMBL" id="CAD6187786.1"/>
    </source>
</evidence>
<reference evidence="2" key="1">
    <citation type="submission" date="2020-10" db="EMBL/GenBank/DDBJ databases">
        <authorList>
            <person name="Kikuchi T."/>
        </authorList>
    </citation>
    <scope>NUCLEOTIDE SEQUENCE</scope>
    <source>
        <strain evidence="2">NKZ352</strain>
    </source>
</reference>
<sequence>MNTFRRPGNRLAQTADKKSDDPVFCLDWAVKYMDGGQIDGQEVVVEVTLNRAPGIARRSPHRSPIRRKMNDLNNE</sequence>
<feature type="region of interest" description="Disordered" evidence="1">
    <location>
        <begin position="56"/>
        <end position="75"/>
    </location>
</feature>
<name>A0A8S1GVI1_9PELO</name>
<evidence type="ECO:0000313" key="3">
    <source>
        <dbReference type="Proteomes" id="UP000835052"/>
    </source>
</evidence>
<gene>
    <name evidence="2" type="ORF">CAUJ_LOCUS3705</name>
</gene>
<accession>A0A8S1GVI1</accession>
<keyword evidence="3" id="KW-1185">Reference proteome</keyword>
<comment type="caution">
    <text evidence="2">The sequence shown here is derived from an EMBL/GenBank/DDBJ whole genome shotgun (WGS) entry which is preliminary data.</text>
</comment>
<feature type="compositionally biased region" description="Basic residues" evidence="1">
    <location>
        <begin position="58"/>
        <end position="67"/>
    </location>
</feature>
<dbReference type="EMBL" id="CAJGYM010000007">
    <property type="protein sequence ID" value="CAD6187786.1"/>
    <property type="molecule type" value="Genomic_DNA"/>
</dbReference>
<evidence type="ECO:0000256" key="1">
    <source>
        <dbReference type="SAM" id="MobiDB-lite"/>
    </source>
</evidence>
<protein>
    <submittedName>
        <fullName evidence="2">Uncharacterized protein</fullName>
    </submittedName>
</protein>
<dbReference type="AlphaFoldDB" id="A0A8S1GVI1"/>
<proteinExistence type="predicted"/>